<feature type="domain" description="Helix-turn-helix conjugative transposon-like" evidence="1">
    <location>
        <begin position="9"/>
        <end position="40"/>
    </location>
</feature>
<keyword evidence="3" id="KW-1185">Reference proteome</keyword>
<organism evidence="2 3">
    <name type="scientific">Parablautia muri</name>
    <dbReference type="NCBI Taxonomy" id="2320879"/>
    <lineage>
        <taxon>Bacteria</taxon>
        <taxon>Bacillati</taxon>
        <taxon>Bacillota</taxon>
        <taxon>Clostridia</taxon>
        <taxon>Lachnospirales</taxon>
        <taxon>Lachnospiraceae</taxon>
        <taxon>Parablautia</taxon>
    </lineage>
</organism>
<reference evidence="2" key="1">
    <citation type="submission" date="2018-09" db="EMBL/GenBank/DDBJ databases">
        <title>Murine metabolic-syndrome-specific gut microbial biobank.</title>
        <authorList>
            <person name="Liu C."/>
        </authorList>
    </citation>
    <scope>NUCLEOTIDE SEQUENCE</scope>
    <source>
        <strain evidence="2">D42-62</strain>
    </source>
</reference>
<sequence>MGNTNLVPYETIVRATNGEPEAVEEVLRHYSKRIRLAALEKRLFGQK</sequence>
<evidence type="ECO:0000313" key="2">
    <source>
        <dbReference type="EMBL" id="NBJ93016.1"/>
    </source>
</evidence>
<dbReference type="Proteomes" id="UP001154420">
    <property type="component" value="Unassembled WGS sequence"/>
</dbReference>
<protein>
    <submittedName>
        <fullName evidence="2">Helix-turn-helix domain-containing protein</fullName>
    </submittedName>
</protein>
<dbReference type="AlphaFoldDB" id="A0A9X5BFD2"/>
<dbReference type="Pfam" id="PF12645">
    <property type="entry name" value="HTH_16"/>
    <property type="match status" value="1"/>
</dbReference>
<name>A0A9X5BFD2_9FIRM</name>
<comment type="caution">
    <text evidence="2">The sequence shown here is derived from an EMBL/GenBank/DDBJ whole genome shotgun (WGS) entry which is preliminary data.</text>
</comment>
<dbReference type="InterPro" id="IPR024760">
    <property type="entry name" value="HTH_dom_conjug_TS-like"/>
</dbReference>
<evidence type="ECO:0000313" key="3">
    <source>
        <dbReference type="Proteomes" id="UP001154420"/>
    </source>
</evidence>
<dbReference type="OrthoDB" id="9801453at2"/>
<proteinExistence type="predicted"/>
<accession>A0A9X5BFD2</accession>
<dbReference type="EMBL" id="QZDT01000014">
    <property type="protein sequence ID" value="NBJ93016.1"/>
    <property type="molecule type" value="Genomic_DNA"/>
</dbReference>
<evidence type="ECO:0000259" key="1">
    <source>
        <dbReference type="Pfam" id="PF12645"/>
    </source>
</evidence>
<gene>
    <name evidence="2" type="ORF">D5281_10510</name>
</gene>